<dbReference type="AlphaFoldDB" id="A0A6P5WTS1"/>
<gene>
    <name evidence="3" type="primary">LOC111277140</name>
</gene>
<feature type="region of interest" description="Disordered" evidence="1">
    <location>
        <begin position="1"/>
        <end position="34"/>
    </location>
</feature>
<organism evidence="2 3">
    <name type="scientific">Durio zibethinus</name>
    <name type="common">Durian</name>
    <dbReference type="NCBI Taxonomy" id="66656"/>
    <lineage>
        <taxon>Eukaryota</taxon>
        <taxon>Viridiplantae</taxon>
        <taxon>Streptophyta</taxon>
        <taxon>Embryophyta</taxon>
        <taxon>Tracheophyta</taxon>
        <taxon>Spermatophyta</taxon>
        <taxon>Magnoliopsida</taxon>
        <taxon>eudicotyledons</taxon>
        <taxon>Gunneridae</taxon>
        <taxon>Pentapetalae</taxon>
        <taxon>rosids</taxon>
        <taxon>malvids</taxon>
        <taxon>Malvales</taxon>
        <taxon>Malvaceae</taxon>
        <taxon>Helicteroideae</taxon>
        <taxon>Durio</taxon>
    </lineage>
</organism>
<accession>A0A6P5WTS1</accession>
<dbReference type="RefSeq" id="XP_022719097.1">
    <property type="nucleotide sequence ID" value="XM_022863362.1"/>
</dbReference>
<feature type="compositionally biased region" description="Low complexity" evidence="1">
    <location>
        <begin position="77"/>
        <end position="89"/>
    </location>
</feature>
<reference evidence="3" key="1">
    <citation type="submission" date="2025-08" db="UniProtKB">
        <authorList>
            <consortium name="RefSeq"/>
        </authorList>
    </citation>
    <scope>IDENTIFICATION</scope>
    <source>
        <tissue evidence="3">Fruit stalk</tissue>
    </source>
</reference>
<name>A0A6P5WTS1_DURZI</name>
<dbReference type="PANTHER" id="PTHR35123">
    <property type="entry name" value="OS07G0633900 PROTEIN-RELATED"/>
    <property type="match status" value="1"/>
</dbReference>
<dbReference type="KEGG" id="dzi:111277140"/>
<dbReference type="GeneID" id="111277140"/>
<evidence type="ECO:0000313" key="2">
    <source>
        <dbReference type="Proteomes" id="UP000515121"/>
    </source>
</evidence>
<feature type="compositionally biased region" description="Basic and acidic residues" evidence="1">
    <location>
        <begin position="1"/>
        <end position="10"/>
    </location>
</feature>
<sequence length="168" mass="18440">MLTSEAEREISGSASVGDGYDDDYDNPESGSVVSHTRISDFDGRACKRDFVMAKVKQVVLFPFAKFNKKKKKKTKTSAKMPSFSSSGKRVGSGGGFCSGFCCTQPRTLESPADSKTSDPNDPTFTYEMLKALIESNHFYSEDCNPHSLEGEDFLDVLNPCTKKEIAAF</sequence>
<dbReference type="PANTHER" id="PTHR35123:SF2">
    <property type="entry name" value="UBIQUITIN CARBOXYL-TERMINAL HYDROLASE-LIKE PROTEIN"/>
    <property type="match status" value="1"/>
</dbReference>
<keyword evidence="2" id="KW-1185">Reference proteome</keyword>
<feature type="region of interest" description="Disordered" evidence="1">
    <location>
        <begin position="69"/>
        <end position="91"/>
    </location>
</feature>
<proteinExistence type="predicted"/>
<dbReference type="OrthoDB" id="693585at2759"/>
<protein>
    <submittedName>
        <fullName evidence="3">Uncharacterized protein LOC111277140 isoform X1</fullName>
    </submittedName>
</protein>
<evidence type="ECO:0000256" key="1">
    <source>
        <dbReference type="SAM" id="MobiDB-lite"/>
    </source>
</evidence>
<dbReference type="Proteomes" id="UP000515121">
    <property type="component" value="Unplaced"/>
</dbReference>
<evidence type="ECO:0000313" key="3">
    <source>
        <dbReference type="RefSeq" id="XP_022719097.1"/>
    </source>
</evidence>